<dbReference type="PROSITE" id="PS50928">
    <property type="entry name" value="ABC_TM1"/>
    <property type="match status" value="1"/>
</dbReference>
<sequence>MNRMKRLMRTPYLPLHLMIVPGLILVLIYCYGPMIGIIIAFEKYIPVKGFFHSEWIGFENFRYIFDLPDTVTVLKNTVYIAFLKIIAGLITPIVFSLLLNELRKEWFKKGIQTLIYLPHFLSWVILGGVLLDILSPSSGIVNELLVKIGIEPIFFLGSNAWFPYVLVASDVWKEFGFSTIIYLAALTSINPTLYEAAVVDGANRWKQTLYVTIPGILPIIVLMATLSLGNILNAGFEQVFNLYSPQVFESGDIIDTFVYRIGLIDGQFGPATAIGLFKSVVSFVFISTAYLLAYRFANYRIF</sequence>
<evidence type="ECO:0000259" key="8">
    <source>
        <dbReference type="PROSITE" id="PS50928"/>
    </source>
</evidence>
<comment type="similarity">
    <text evidence="7">Belongs to the binding-protein-dependent transport system permease family.</text>
</comment>
<dbReference type="SUPFAM" id="SSF161098">
    <property type="entry name" value="MetI-like"/>
    <property type="match status" value="1"/>
</dbReference>
<keyword evidence="2 7" id="KW-0813">Transport</keyword>
<feature type="transmembrane region" description="Helical" evidence="7">
    <location>
        <begin position="209"/>
        <end position="232"/>
    </location>
</feature>
<keyword evidence="10" id="KW-1185">Reference proteome</keyword>
<evidence type="ECO:0000256" key="6">
    <source>
        <dbReference type="ARBA" id="ARBA00023136"/>
    </source>
</evidence>
<dbReference type="PANTHER" id="PTHR43227">
    <property type="entry name" value="BLL4140 PROTEIN"/>
    <property type="match status" value="1"/>
</dbReference>
<protein>
    <submittedName>
        <fullName evidence="9">ABC transporter permease</fullName>
    </submittedName>
</protein>
<feature type="transmembrane region" description="Helical" evidence="7">
    <location>
        <begin position="12"/>
        <end position="41"/>
    </location>
</feature>
<gene>
    <name evidence="9" type="ORF">ACFPYJ_29845</name>
</gene>
<evidence type="ECO:0000256" key="5">
    <source>
        <dbReference type="ARBA" id="ARBA00022989"/>
    </source>
</evidence>
<evidence type="ECO:0000256" key="7">
    <source>
        <dbReference type="RuleBase" id="RU363032"/>
    </source>
</evidence>
<dbReference type="EMBL" id="JBHSOW010000119">
    <property type="protein sequence ID" value="MFC5653244.1"/>
    <property type="molecule type" value="Genomic_DNA"/>
</dbReference>
<evidence type="ECO:0000256" key="3">
    <source>
        <dbReference type="ARBA" id="ARBA00022475"/>
    </source>
</evidence>
<dbReference type="PANTHER" id="PTHR43227:SF11">
    <property type="entry name" value="BLL4140 PROTEIN"/>
    <property type="match status" value="1"/>
</dbReference>
<proteinExistence type="inferred from homology"/>
<evidence type="ECO:0000313" key="9">
    <source>
        <dbReference type="EMBL" id="MFC5653244.1"/>
    </source>
</evidence>
<keyword evidence="6 7" id="KW-0472">Membrane</keyword>
<keyword evidence="4 7" id="KW-0812">Transmembrane</keyword>
<evidence type="ECO:0000256" key="2">
    <source>
        <dbReference type="ARBA" id="ARBA00022448"/>
    </source>
</evidence>
<feature type="transmembrane region" description="Helical" evidence="7">
    <location>
        <begin position="175"/>
        <end position="197"/>
    </location>
</feature>
<dbReference type="InterPro" id="IPR000515">
    <property type="entry name" value="MetI-like"/>
</dbReference>
<accession>A0ABW0W842</accession>
<feature type="transmembrane region" description="Helical" evidence="7">
    <location>
        <begin position="78"/>
        <end position="102"/>
    </location>
</feature>
<keyword evidence="5 7" id="KW-1133">Transmembrane helix</keyword>
<comment type="subcellular location">
    <subcellularLocation>
        <location evidence="1 7">Cell membrane</location>
        <topology evidence="1 7">Multi-pass membrane protein</topology>
    </subcellularLocation>
</comment>
<feature type="transmembrane region" description="Helical" evidence="7">
    <location>
        <begin position="273"/>
        <end position="293"/>
    </location>
</feature>
<dbReference type="Gene3D" id="1.10.3720.10">
    <property type="entry name" value="MetI-like"/>
    <property type="match status" value="1"/>
</dbReference>
<evidence type="ECO:0000256" key="4">
    <source>
        <dbReference type="ARBA" id="ARBA00022692"/>
    </source>
</evidence>
<organism evidence="9 10">
    <name type="scientific">Paenibacillus solisilvae</name>
    <dbReference type="NCBI Taxonomy" id="2486751"/>
    <lineage>
        <taxon>Bacteria</taxon>
        <taxon>Bacillati</taxon>
        <taxon>Bacillota</taxon>
        <taxon>Bacilli</taxon>
        <taxon>Bacillales</taxon>
        <taxon>Paenibacillaceae</taxon>
        <taxon>Paenibacillus</taxon>
    </lineage>
</organism>
<evidence type="ECO:0000313" key="10">
    <source>
        <dbReference type="Proteomes" id="UP001596047"/>
    </source>
</evidence>
<dbReference type="InterPro" id="IPR035906">
    <property type="entry name" value="MetI-like_sf"/>
</dbReference>
<reference evidence="10" key="1">
    <citation type="journal article" date="2019" name="Int. J. Syst. Evol. Microbiol.">
        <title>The Global Catalogue of Microorganisms (GCM) 10K type strain sequencing project: providing services to taxonomists for standard genome sequencing and annotation.</title>
        <authorList>
            <consortium name="The Broad Institute Genomics Platform"/>
            <consortium name="The Broad Institute Genome Sequencing Center for Infectious Disease"/>
            <person name="Wu L."/>
            <person name="Ma J."/>
        </authorList>
    </citation>
    <scope>NUCLEOTIDE SEQUENCE [LARGE SCALE GENOMIC DNA]</scope>
    <source>
        <strain evidence="10">CGMCC 1.3240</strain>
    </source>
</reference>
<dbReference type="CDD" id="cd06261">
    <property type="entry name" value="TM_PBP2"/>
    <property type="match status" value="1"/>
</dbReference>
<comment type="caution">
    <text evidence="9">The sequence shown here is derived from an EMBL/GenBank/DDBJ whole genome shotgun (WGS) entry which is preliminary data.</text>
</comment>
<dbReference type="Proteomes" id="UP001596047">
    <property type="component" value="Unassembled WGS sequence"/>
</dbReference>
<name>A0ABW0W842_9BACL</name>
<dbReference type="Pfam" id="PF00528">
    <property type="entry name" value="BPD_transp_1"/>
    <property type="match status" value="1"/>
</dbReference>
<keyword evidence="3" id="KW-1003">Cell membrane</keyword>
<evidence type="ECO:0000256" key="1">
    <source>
        <dbReference type="ARBA" id="ARBA00004651"/>
    </source>
</evidence>
<dbReference type="RefSeq" id="WP_379191900.1">
    <property type="nucleotide sequence ID" value="NZ_JBHSOW010000119.1"/>
</dbReference>
<dbReference type="InterPro" id="IPR050809">
    <property type="entry name" value="UgpAE/MalFG_permease"/>
</dbReference>
<feature type="domain" description="ABC transmembrane type-1" evidence="8">
    <location>
        <begin position="74"/>
        <end position="289"/>
    </location>
</feature>
<feature type="transmembrane region" description="Helical" evidence="7">
    <location>
        <begin position="114"/>
        <end position="134"/>
    </location>
</feature>